<dbReference type="EMBL" id="MU865961">
    <property type="protein sequence ID" value="KAK4445865.1"/>
    <property type="molecule type" value="Genomic_DNA"/>
</dbReference>
<feature type="region of interest" description="Disordered" evidence="1">
    <location>
        <begin position="193"/>
        <end position="212"/>
    </location>
</feature>
<proteinExistence type="predicted"/>
<name>A0AAV9GEQ6_9PEZI</name>
<evidence type="ECO:0000313" key="2">
    <source>
        <dbReference type="EMBL" id="KAK4445865.1"/>
    </source>
</evidence>
<protein>
    <submittedName>
        <fullName evidence="2">Uncharacterized protein</fullName>
    </submittedName>
</protein>
<accession>A0AAV9GEQ6</accession>
<feature type="region of interest" description="Disordered" evidence="1">
    <location>
        <begin position="98"/>
        <end position="119"/>
    </location>
</feature>
<dbReference type="Proteomes" id="UP001321760">
    <property type="component" value="Unassembled WGS sequence"/>
</dbReference>
<evidence type="ECO:0000313" key="3">
    <source>
        <dbReference type="Proteomes" id="UP001321760"/>
    </source>
</evidence>
<comment type="caution">
    <text evidence="2">The sequence shown here is derived from an EMBL/GenBank/DDBJ whole genome shotgun (WGS) entry which is preliminary data.</text>
</comment>
<sequence>MPDYRYQMSSTASWFIGIGVCKCMHIVWSCVLDISHASVQCGGRSSTGRRQQHPEYPETSSHTMSTCPPACSHSKLPKVLIRQDRRFSALRHSRRGLHPVDARVQGHKQTRRQHTRHQTVRKLPFRLSGNTARRLRAQRDHYDCVLDEFVTLAGGFRASLTPCSTSRLHIGLRAAWWRNNLHRALFPAHDKSRDRRAQGLTGRDMPYGVYGGRHTRPVTQLSNRCGAEAPTEAVTELSGRPTSTFVSMHPGSATTDQANEASPVKSRPLRALAVSF</sequence>
<gene>
    <name evidence="2" type="ORF">QBC34DRAFT_153565</name>
</gene>
<evidence type="ECO:0000256" key="1">
    <source>
        <dbReference type="SAM" id="MobiDB-lite"/>
    </source>
</evidence>
<reference evidence="2" key="1">
    <citation type="journal article" date="2023" name="Mol. Phylogenet. Evol.">
        <title>Genome-scale phylogeny and comparative genomics of the fungal order Sordariales.</title>
        <authorList>
            <person name="Hensen N."/>
            <person name="Bonometti L."/>
            <person name="Westerberg I."/>
            <person name="Brannstrom I.O."/>
            <person name="Guillou S."/>
            <person name="Cros-Aarteil S."/>
            <person name="Calhoun S."/>
            <person name="Haridas S."/>
            <person name="Kuo A."/>
            <person name="Mondo S."/>
            <person name="Pangilinan J."/>
            <person name="Riley R."/>
            <person name="LaButti K."/>
            <person name="Andreopoulos B."/>
            <person name="Lipzen A."/>
            <person name="Chen C."/>
            <person name="Yan M."/>
            <person name="Daum C."/>
            <person name="Ng V."/>
            <person name="Clum A."/>
            <person name="Steindorff A."/>
            <person name="Ohm R.A."/>
            <person name="Martin F."/>
            <person name="Silar P."/>
            <person name="Natvig D.O."/>
            <person name="Lalanne C."/>
            <person name="Gautier V."/>
            <person name="Ament-Velasquez S.L."/>
            <person name="Kruys A."/>
            <person name="Hutchinson M.I."/>
            <person name="Powell A.J."/>
            <person name="Barry K."/>
            <person name="Miller A.N."/>
            <person name="Grigoriev I.V."/>
            <person name="Debuchy R."/>
            <person name="Gladieux P."/>
            <person name="Hiltunen Thoren M."/>
            <person name="Johannesson H."/>
        </authorList>
    </citation>
    <scope>NUCLEOTIDE SEQUENCE</scope>
    <source>
        <strain evidence="2">PSN243</strain>
    </source>
</reference>
<feature type="compositionally biased region" description="Basic residues" evidence="1">
    <location>
        <begin position="105"/>
        <end position="119"/>
    </location>
</feature>
<keyword evidence="3" id="KW-1185">Reference proteome</keyword>
<reference evidence="2" key="2">
    <citation type="submission" date="2023-05" db="EMBL/GenBank/DDBJ databases">
        <authorList>
            <consortium name="Lawrence Berkeley National Laboratory"/>
            <person name="Steindorff A."/>
            <person name="Hensen N."/>
            <person name="Bonometti L."/>
            <person name="Westerberg I."/>
            <person name="Brannstrom I.O."/>
            <person name="Guillou S."/>
            <person name="Cros-Aarteil S."/>
            <person name="Calhoun S."/>
            <person name="Haridas S."/>
            <person name="Kuo A."/>
            <person name="Mondo S."/>
            <person name="Pangilinan J."/>
            <person name="Riley R."/>
            <person name="Labutti K."/>
            <person name="Andreopoulos B."/>
            <person name="Lipzen A."/>
            <person name="Chen C."/>
            <person name="Yanf M."/>
            <person name="Daum C."/>
            <person name="Ng V."/>
            <person name="Clum A."/>
            <person name="Ohm R."/>
            <person name="Martin F."/>
            <person name="Silar P."/>
            <person name="Natvig D."/>
            <person name="Lalanne C."/>
            <person name="Gautier V."/>
            <person name="Ament-Velasquez S.L."/>
            <person name="Kruys A."/>
            <person name="Hutchinson M.I."/>
            <person name="Powell A.J."/>
            <person name="Barry K."/>
            <person name="Miller A.N."/>
            <person name="Grigoriev I.V."/>
            <person name="Debuchy R."/>
            <person name="Gladieux P."/>
            <person name="Thoren M.H."/>
            <person name="Johannesson H."/>
        </authorList>
    </citation>
    <scope>NUCLEOTIDE SEQUENCE</scope>
    <source>
        <strain evidence="2">PSN243</strain>
    </source>
</reference>
<feature type="region of interest" description="Disordered" evidence="1">
    <location>
        <begin position="41"/>
        <end position="70"/>
    </location>
</feature>
<dbReference type="AlphaFoldDB" id="A0AAV9GEQ6"/>
<organism evidence="2 3">
    <name type="scientific">Podospora aff. communis PSN243</name>
    <dbReference type="NCBI Taxonomy" id="3040156"/>
    <lineage>
        <taxon>Eukaryota</taxon>
        <taxon>Fungi</taxon>
        <taxon>Dikarya</taxon>
        <taxon>Ascomycota</taxon>
        <taxon>Pezizomycotina</taxon>
        <taxon>Sordariomycetes</taxon>
        <taxon>Sordariomycetidae</taxon>
        <taxon>Sordariales</taxon>
        <taxon>Podosporaceae</taxon>
        <taxon>Podospora</taxon>
    </lineage>
</organism>